<dbReference type="PANTHER" id="PTHR35324">
    <property type="entry name" value="BNAA08G03750D PROTEIN"/>
    <property type="match status" value="1"/>
</dbReference>
<sequence>MEFIVSKKQPTLSEEGTVMEVVVEEREETETPNTVTRHLYLKPAHTSETLDKDQLLRRIRHRKRVNKFRNALLALLRSPFSSSSGVPDKVPVHHESWLDDAFSAP</sequence>
<evidence type="ECO:0000313" key="2">
    <source>
        <dbReference type="Proteomes" id="UP001141806"/>
    </source>
</evidence>
<dbReference type="AlphaFoldDB" id="A0A9Q0K9D9"/>
<gene>
    <name evidence="1" type="ORF">NE237_018168</name>
</gene>
<reference evidence="1" key="1">
    <citation type="journal article" date="2023" name="Plant J.">
        <title>The genome of the king protea, Protea cynaroides.</title>
        <authorList>
            <person name="Chang J."/>
            <person name="Duong T.A."/>
            <person name="Schoeman C."/>
            <person name="Ma X."/>
            <person name="Roodt D."/>
            <person name="Barker N."/>
            <person name="Li Z."/>
            <person name="Van de Peer Y."/>
            <person name="Mizrachi E."/>
        </authorList>
    </citation>
    <scope>NUCLEOTIDE SEQUENCE</scope>
    <source>
        <tissue evidence="1">Young leaves</tissue>
    </source>
</reference>
<keyword evidence="2" id="KW-1185">Reference proteome</keyword>
<dbReference type="EMBL" id="JAMYWD010000007">
    <property type="protein sequence ID" value="KAJ4966319.1"/>
    <property type="molecule type" value="Genomic_DNA"/>
</dbReference>
<comment type="caution">
    <text evidence="1">The sequence shown here is derived from an EMBL/GenBank/DDBJ whole genome shotgun (WGS) entry which is preliminary data.</text>
</comment>
<organism evidence="1 2">
    <name type="scientific">Protea cynaroides</name>
    <dbReference type="NCBI Taxonomy" id="273540"/>
    <lineage>
        <taxon>Eukaryota</taxon>
        <taxon>Viridiplantae</taxon>
        <taxon>Streptophyta</taxon>
        <taxon>Embryophyta</taxon>
        <taxon>Tracheophyta</taxon>
        <taxon>Spermatophyta</taxon>
        <taxon>Magnoliopsida</taxon>
        <taxon>Proteales</taxon>
        <taxon>Proteaceae</taxon>
        <taxon>Protea</taxon>
    </lineage>
</organism>
<dbReference type="OrthoDB" id="749289at2759"/>
<dbReference type="Proteomes" id="UP001141806">
    <property type="component" value="Unassembled WGS sequence"/>
</dbReference>
<name>A0A9Q0K9D9_9MAGN</name>
<dbReference type="PANTHER" id="PTHR35324:SF4">
    <property type="entry name" value="EXPRESSED PROTEIN"/>
    <property type="match status" value="1"/>
</dbReference>
<protein>
    <submittedName>
        <fullName evidence="1">Uncharacterized protein</fullName>
    </submittedName>
</protein>
<proteinExistence type="predicted"/>
<accession>A0A9Q0K9D9</accession>
<evidence type="ECO:0000313" key="1">
    <source>
        <dbReference type="EMBL" id="KAJ4966319.1"/>
    </source>
</evidence>